<sequence>MNIRQKMIASGVLSVAVAAGLGAVGFWGQTQLNGALEQNELSVTALRNHLEGDMMHDALRADVLAAFSVEAGDSAAAEQVRKDLREHADWFKRAMDANAALPLPTDIRQAIAQLQPALTAYIAEAEQITEAALRDAPSAKGGMPSFMQRFGELETRNEAISSLIEEQVSAARESGQTAVRNASVYLLSGIVLVSLLLGLITWNLMRRVLGPLQQSVEAARAIASGNLRGRIDVDRQDEAGHLLQALAEMQGNLSRMISSINQHSEQLQQTARTLTGTAQRILNDSTQQADSATSMAAAMEQMIQNIAQVSSHAHDAKGISAHSGQLAYSGGQVILGVVDGMNRIAEAVTSSSETITELGRSSEEIHSIIQVIKSIAEQTNLLALNAAIEAARAGEAGRGFAVVADEVRNLAARTAHSTQEITDMIGRIRSNTHLAVDSMQAGVTRVNDGVALAHQAGDSINEIRDGAQRAAQVVEEISHTIGEQSNASSEVAQRVEQIAQMAQQNAQAVNELAHSAEELERVAQGMRDAVMQFQV</sequence>
<keyword evidence="6 11" id="KW-0472">Membrane</keyword>
<evidence type="ECO:0000256" key="9">
    <source>
        <dbReference type="PROSITE-ProRule" id="PRU00284"/>
    </source>
</evidence>
<evidence type="ECO:0000256" key="1">
    <source>
        <dbReference type="ARBA" id="ARBA00004651"/>
    </source>
</evidence>
<evidence type="ECO:0000256" key="6">
    <source>
        <dbReference type="ARBA" id="ARBA00023136"/>
    </source>
</evidence>
<feature type="domain" description="Methyl-accepting transducer" evidence="12">
    <location>
        <begin position="263"/>
        <end position="499"/>
    </location>
</feature>
<organism evidence="14 15">
    <name type="scientific">Pseudomonas kuykendallii</name>
    <dbReference type="NCBI Taxonomy" id="1007099"/>
    <lineage>
        <taxon>Bacteria</taxon>
        <taxon>Pseudomonadati</taxon>
        <taxon>Pseudomonadota</taxon>
        <taxon>Gammaproteobacteria</taxon>
        <taxon>Pseudomonadales</taxon>
        <taxon>Pseudomonadaceae</taxon>
        <taxon>Pseudomonas</taxon>
    </lineage>
</organism>
<keyword evidence="2" id="KW-1003">Cell membrane</keyword>
<dbReference type="PANTHER" id="PTHR32089:SF119">
    <property type="entry name" value="METHYL-ACCEPTING CHEMOTAXIS PROTEIN CTPL"/>
    <property type="match status" value="1"/>
</dbReference>
<feature type="coiled-coil region" evidence="10">
    <location>
        <begin position="492"/>
        <end position="529"/>
    </location>
</feature>
<keyword evidence="5 11" id="KW-1133">Transmembrane helix</keyword>
<evidence type="ECO:0000256" key="3">
    <source>
        <dbReference type="ARBA" id="ARBA00022481"/>
    </source>
</evidence>
<evidence type="ECO:0000256" key="7">
    <source>
        <dbReference type="ARBA" id="ARBA00023224"/>
    </source>
</evidence>
<dbReference type="Pfam" id="PF00672">
    <property type="entry name" value="HAMP"/>
    <property type="match status" value="1"/>
</dbReference>
<dbReference type="PROSITE" id="PS50885">
    <property type="entry name" value="HAMP"/>
    <property type="match status" value="1"/>
</dbReference>
<evidence type="ECO:0000256" key="8">
    <source>
        <dbReference type="ARBA" id="ARBA00029447"/>
    </source>
</evidence>
<evidence type="ECO:0000259" key="12">
    <source>
        <dbReference type="PROSITE" id="PS50111"/>
    </source>
</evidence>
<accession>A0A1H2ZCL5</accession>
<proteinExistence type="inferred from homology"/>
<reference evidence="15" key="1">
    <citation type="submission" date="2016-10" db="EMBL/GenBank/DDBJ databases">
        <authorList>
            <person name="Varghese N."/>
            <person name="Submissions S."/>
        </authorList>
    </citation>
    <scope>NUCLEOTIDE SEQUENCE [LARGE SCALE GENOMIC DNA]</scope>
    <source>
        <strain evidence="15">NRRL B-59562</strain>
    </source>
</reference>
<dbReference type="AlphaFoldDB" id="A0A1H2ZCL5"/>
<dbReference type="GO" id="GO:0004888">
    <property type="term" value="F:transmembrane signaling receptor activity"/>
    <property type="evidence" value="ECO:0007669"/>
    <property type="project" value="InterPro"/>
</dbReference>
<comment type="similarity">
    <text evidence="8">Belongs to the methyl-accepting chemotaxis (MCP) protein family.</text>
</comment>
<protein>
    <submittedName>
        <fullName evidence="14">Methyl-accepting chemotaxis protein</fullName>
    </submittedName>
</protein>
<dbReference type="SMART" id="SM00283">
    <property type="entry name" value="MA"/>
    <property type="match status" value="1"/>
</dbReference>
<evidence type="ECO:0000313" key="15">
    <source>
        <dbReference type="Proteomes" id="UP000243778"/>
    </source>
</evidence>
<dbReference type="PROSITE" id="PS50111">
    <property type="entry name" value="CHEMOTAXIS_TRANSDUC_2"/>
    <property type="match status" value="1"/>
</dbReference>
<dbReference type="SMART" id="SM00304">
    <property type="entry name" value="HAMP"/>
    <property type="match status" value="1"/>
</dbReference>
<dbReference type="OrthoDB" id="9129300at2"/>
<dbReference type="Gene3D" id="1.10.287.950">
    <property type="entry name" value="Methyl-accepting chemotaxis protein"/>
    <property type="match status" value="1"/>
</dbReference>
<dbReference type="InterPro" id="IPR004090">
    <property type="entry name" value="Chemotax_Me-accpt_rcpt"/>
</dbReference>
<dbReference type="PANTHER" id="PTHR32089">
    <property type="entry name" value="METHYL-ACCEPTING CHEMOTAXIS PROTEIN MCPB"/>
    <property type="match status" value="1"/>
</dbReference>
<gene>
    <name evidence="14" type="ORF">SAMN05216287_2231</name>
</gene>
<evidence type="ECO:0000256" key="11">
    <source>
        <dbReference type="SAM" id="Phobius"/>
    </source>
</evidence>
<dbReference type="GO" id="GO:0006935">
    <property type="term" value="P:chemotaxis"/>
    <property type="evidence" value="ECO:0007669"/>
    <property type="project" value="InterPro"/>
</dbReference>
<dbReference type="Pfam" id="PF00015">
    <property type="entry name" value="MCPsignal"/>
    <property type="match status" value="1"/>
</dbReference>
<evidence type="ECO:0000313" key="14">
    <source>
        <dbReference type="EMBL" id="SDX14564.1"/>
    </source>
</evidence>
<dbReference type="RefSeq" id="WP_090227907.1">
    <property type="nucleotide sequence ID" value="NZ_FNNU01000003.1"/>
</dbReference>
<name>A0A1H2ZCL5_9PSED</name>
<dbReference type="CDD" id="cd06225">
    <property type="entry name" value="HAMP"/>
    <property type="match status" value="1"/>
</dbReference>
<dbReference type="PRINTS" id="PR00260">
    <property type="entry name" value="CHEMTRNSDUCR"/>
</dbReference>
<keyword evidence="4 11" id="KW-0812">Transmembrane</keyword>
<feature type="domain" description="HAMP" evidence="13">
    <location>
        <begin position="206"/>
        <end position="258"/>
    </location>
</feature>
<keyword evidence="10" id="KW-0175">Coiled coil</keyword>
<dbReference type="InterPro" id="IPR003660">
    <property type="entry name" value="HAMP_dom"/>
</dbReference>
<keyword evidence="7 9" id="KW-0807">Transducer</keyword>
<dbReference type="GO" id="GO:0005886">
    <property type="term" value="C:plasma membrane"/>
    <property type="evidence" value="ECO:0007669"/>
    <property type="project" value="UniProtKB-SubCell"/>
</dbReference>
<dbReference type="GO" id="GO:0007165">
    <property type="term" value="P:signal transduction"/>
    <property type="evidence" value="ECO:0007669"/>
    <property type="project" value="UniProtKB-KW"/>
</dbReference>
<dbReference type="STRING" id="1007099.SAMN05216287_2231"/>
<feature type="transmembrane region" description="Helical" evidence="11">
    <location>
        <begin position="184"/>
        <end position="205"/>
    </location>
</feature>
<dbReference type="CDD" id="cd11386">
    <property type="entry name" value="MCP_signal"/>
    <property type="match status" value="1"/>
</dbReference>
<evidence type="ECO:0000256" key="4">
    <source>
        <dbReference type="ARBA" id="ARBA00022692"/>
    </source>
</evidence>
<keyword evidence="15" id="KW-1185">Reference proteome</keyword>
<evidence type="ECO:0000256" key="10">
    <source>
        <dbReference type="SAM" id="Coils"/>
    </source>
</evidence>
<evidence type="ECO:0000259" key="13">
    <source>
        <dbReference type="PROSITE" id="PS50885"/>
    </source>
</evidence>
<keyword evidence="3" id="KW-0488">Methylation</keyword>
<dbReference type="FunFam" id="1.10.287.950:FF:000001">
    <property type="entry name" value="Methyl-accepting chemotaxis sensory transducer"/>
    <property type="match status" value="1"/>
</dbReference>
<dbReference type="Proteomes" id="UP000243778">
    <property type="component" value="Unassembled WGS sequence"/>
</dbReference>
<evidence type="ECO:0000256" key="2">
    <source>
        <dbReference type="ARBA" id="ARBA00022475"/>
    </source>
</evidence>
<dbReference type="SUPFAM" id="SSF58104">
    <property type="entry name" value="Methyl-accepting chemotaxis protein (MCP) signaling domain"/>
    <property type="match status" value="1"/>
</dbReference>
<evidence type="ECO:0000256" key="5">
    <source>
        <dbReference type="ARBA" id="ARBA00022989"/>
    </source>
</evidence>
<dbReference type="EMBL" id="FNNU01000003">
    <property type="protein sequence ID" value="SDX14564.1"/>
    <property type="molecule type" value="Genomic_DNA"/>
</dbReference>
<comment type="subcellular location">
    <subcellularLocation>
        <location evidence="1">Cell membrane</location>
        <topology evidence="1">Multi-pass membrane protein</topology>
    </subcellularLocation>
</comment>
<dbReference type="InterPro" id="IPR004089">
    <property type="entry name" value="MCPsignal_dom"/>
</dbReference>